<organism evidence="1 2">
    <name type="scientific">Clostridium botulinum</name>
    <dbReference type="NCBI Taxonomy" id="1491"/>
    <lineage>
        <taxon>Bacteria</taxon>
        <taxon>Bacillati</taxon>
        <taxon>Bacillota</taxon>
        <taxon>Clostridia</taxon>
        <taxon>Eubacteriales</taxon>
        <taxon>Clostridiaceae</taxon>
        <taxon>Clostridium</taxon>
    </lineage>
</organism>
<protein>
    <submittedName>
        <fullName evidence="1">GrpB family protein</fullName>
    </submittedName>
</protein>
<evidence type="ECO:0000313" key="2">
    <source>
        <dbReference type="Proteomes" id="UP000473089"/>
    </source>
</evidence>
<dbReference type="EMBL" id="SGJP01000027">
    <property type="protein sequence ID" value="NFA61234.1"/>
    <property type="molecule type" value="Genomic_DNA"/>
</dbReference>
<evidence type="ECO:0000313" key="1">
    <source>
        <dbReference type="EMBL" id="NFA61234.1"/>
    </source>
</evidence>
<dbReference type="InterPro" id="IPR043519">
    <property type="entry name" value="NT_sf"/>
</dbReference>
<dbReference type="Proteomes" id="UP000473089">
    <property type="component" value="Unassembled WGS sequence"/>
</dbReference>
<sequence length="177" mass="21301">MSDERQIRIIEVVPHNPEWKIKYQKEADKIYNIMKEEIVKIHHIGSTSIEGIYAKPVIDILVEVKDINNVDNYNEEMKCLGYIAKGEYGIKGRRFFLKGLYNRTHHVHIFQKGDFEIERHINFRNYIREHKEEAKQYEDIKKELAFKFRYDIDSYCEGKDSFIKDIDKKAKIWAEEK</sequence>
<name>A0A6M0T160_CLOBO</name>
<dbReference type="Gene3D" id="3.30.460.10">
    <property type="entry name" value="Beta Polymerase, domain 2"/>
    <property type="match status" value="1"/>
</dbReference>
<dbReference type="Pfam" id="PF04229">
    <property type="entry name" value="GrpB"/>
    <property type="match status" value="1"/>
</dbReference>
<dbReference type="PANTHER" id="PTHR34822">
    <property type="entry name" value="GRPB DOMAIN PROTEIN (AFU_ORTHOLOGUE AFUA_1G01530)"/>
    <property type="match status" value="1"/>
</dbReference>
<dbReference type="SUPFAM" id="SSF81301">
    <property type="entry name" value="Nucleotidyltransferase"/>
    <property type="match status" value="1"/>
</dbReference>
<dbReference type="AlphaFoldDB" id="A0A6M0T160"/>
<reference evidence="1 2" key="1">
    <citation type="submission" date="2019-02" db="EMBL/GenBank/DDBJ databases">
        <title>Genome sequencing of Clostridium botulinum clinical isolates.</title>
        <authorList>
            <person name="Brunt J."/>
            <person name="Van Vliet A.H.M."/>
            <person name="Stringer S.C."/>
            <person name="Grant K.A."/>
            <person name="Carter A.C."/>
            <person name="Peck M.W."/>
        </authorList>
    </citation>
    <scope>NUCLEOTIDE SEQUENCE [LARGE SCALE GENOMIC DNA]</scope>
    <source>
        <strain evidence="1 2">R1125/03</strain>
    </source>
</reference>
<dbReference type="PANTHER" id="PTHR34822:SF1">
    <property type="entry name" value="GRPB FAMILY PROTEIN"/>
    <property type="match status" value="1"/>
</dbReference>
<comment type="caution">
    <text evidence="1">The sequence shown here is derived from an EMBL/GenBank/DDBJ whole genome shotgun (WGS) entry which is preliminary data.</text>
</comment>
<accession>A0A6M0T160</accession>
<gene>
    <name evidence="1" type="ORF">EXM42_12775</name>
</gene>
<dbReference type="InterPro" id="IPR007344">
    <property type="entry name" value="GrpB/CoaE"/>
</dbReference>
<proteinExistence type="predicted"/>